<dbReference type="AlphaFoldDB" id="A0A0N4V3L5"/>
<organism evidence="3">
    <name type="scientific">Enterobius vermicularis</name>
    <name type="common">Human pinworm</name>
    <dbReference type="NCBI Taxonomy" id="51028"/>
    <lineage>
        <taxon>Eukaryota</taxon>
        <taxon>Metazoa</taxon>
        <taxon>Ecdysozoa</taxon>
        <taxon>Nematoda</taxon>
        <taxon>Chromadorea</taxon>
        <taxon>Rhabditida</taxon>
        <taxon>Spirurina</taxon>
        <taxon>Oxyuridomorpha</taxon>
        <taxon>Oxyuroidea</taxon>
        <taxon>Oxyuridae</taxon>
        <taxon>Enterobius</taxon>
    </lineage>
</organism>
<dbReference type="Proteomes" id="UP000274131">
    <property type="component" value="Unassembled WGS sequence"/>
</dbReference>
<reference evidence="1 2" key="2">
    <citation type="submission" date="2018-10" db="EMBL/GenBank/DDBJ databases">
        <authorList>
            <consortium name="Pathogen Informatics"/>
        </authorList>
    </citation>
    <scope>NUCLEOTIDE SEQUENCE [LARGE SCALE GENOMIC DNA]</scope>
</reference>
<proteinExistence type="predicted"/>
<accession>A0A0N4V3L5</accession>
<dbReference type="EMBL" id="UXUI01007835">
    <property type="protein sequence ID" value="VDD89607.1"/>
    <property type="molecule type" value="Genomic_DNA"/>
</dbReference>
<evidence type="ECO:0000313" key="3">
    <source>
        <dbReference type="WBParaSite" id="EVEC_0000465001-mRNA-1"/>
    </source>
</evidence>
<reference evidence="3" key="1">
    <citation type="submission" date="2017-02" db="UniProtKB">
        <authorList>
            <consortium name="WormBaseParasite"/>
        </authorList>
    </citation>
    <scope>IDENTIFICATION</scope>
</reference>
<keyword evidence="2" id="KW-1185">Reference proteome</keyword>
<evidence type="ECO:0000313" key="1">
    <source>
        <dbReference type="EMBL" id="VDD89607.1"/>
    </source>
</evidence>
<protein>
    <submittedName>
        <fullName evidence="3">Integrase</fullName>
    </submittedName>
</protein>
<dbReference type="WBParaSite" id="EVEC_0000465001-mRNA-1">
    <property type="protein sequence ID" value="EVEC_0000465001-mRNA-1"/>
    <property type="gene ID" value="EVEC_0000465001"/>
</dbReference>
<sequence length="42" mass="5033">MLDPSFPKKPLNAFQMFVRNKAGESNTSIFNRVRIVRLYLWF</sequence>
<gene>
    <name evidence="1" type="ORF">EVEC_LOCUS4358</name>
</gene>
<name>A0A0N4V3L5_ENTVE</name>
<evidence type="ECO:0000313" key="2">
    <source>
        <dbReference type="Proteomes" id="UP000274131"/>
    </source>
</evidence>
<dbReference type="OrthoDB" id="5844876at2759"/>